<organism evidence="1 2">
    <name type="scientific">Ancylostoma caninum</name>
    <name type="common">Dog hookworm</name>
    <dbReference type="NCBI Taxonomy" id="29170"/>
    <lineage>
        <taxon>Eukaryota</taxon>
        <taxon>Metazoa</taxon>
        <taxon>Ecdysozoa</taxon>
        <taxon>Nematoda</taxon>
        <taxon>Chromadorea</taxon>
        <taxon>Rhabditida</taxon>
        <taxon>Rhabditina</taxon>
        <taxon>Rhabditomorpha</taxon>
        <taxon>Strongyloidea</taxon>
        <taxon>Ancylostomatidae</taxon>
        <taxon>Ancylostomatinae</taxon>
        <taxon>Ancylostoma</taxon>
    </lineage>
</organism>
<keyword evidence="2" id="KW-1185">Reference proteome</keyword>
<gene>
    <name evidence="1" type="ORF">ANCCAN_11368</name>
</gene>
<evidence type="ECO:0000313" key="2">
    <source>
        <dbReference type="Proteomes" id="UP000252519"/>
    </source>
</evidence>
<reference evidence="1 2" key="1">
    <citation type="submission" date="2014-10" db="EMBL/GenBank/DDBJ databases">
        <title>Draft genome of the hookworm Ancylostoma caninum.</title>
        <authorList>
            <person name="Mitreva M."/>
        </authorList>
    </citation>
    <scope>NUCLEOTIDE SEQUENCE [LARGE SCALE GENOMIC DNA]</scope>
    <source>
        <strain evidence="1 2">Baltimore</strain>
    </source>
</reference>
<protein>
    <submittedName>
        <fullName evidence="1">Uncharacterized protein</fullName>
    </submittedName>
</protein>
<dbReference type="AlphaFoldDB" id="A0A368GE39"/>
<sequence>METLTGLRRICIGSAKFWRRNSDRNERPLLRFAATRCQRLDSTPWIHRAGEKIDRKFLENQEQNLQYSAFMVVQ</sequence>
<evidence type="ECO:0000313" key="1">
    <source>
        <dbReference type="EMBL" id="RCN42656.1"/>
    </source>
</evidence>
<comment type="caution">
    <text evidence="1">The sequence shown here is derived from an EMBL/GenBank/DDBJ whole genome shotgun (WGS) entry which is preliminary data.</text>
</comment>
<accession>A0A368GE39</accession>
<dbReference type="Proteomes" id="UP000252519">
    <property type="component" value="Unassembled WGS sequence"/>
</dbReference>
<proteinExistence type="predicted"/>
<dbReference type="EMBL" id="JOJR01000184">
    <property type="protein sequence ID" value="RCN42656.1"/>
    <property type="molecule type" value="Genomic_DNA"/>
</dbReference>
<name>A0A368GE39_ANCCA</name>